<accession>A0ACC2IP23</accession>
<dbReference type="Proteomes" id="UP001153331">
    <property type="component" value="Unassembled WGS sequence"/>
</dbReference>
<dbReference type="EMBL" id="JAPHNI010000075">
    <property type="protein sequence ID" value="KAJ8116894.1"/>
    <property type="molecule type" value="Genomic_DNA"/>
</dbReference>
<name>A0ACC2IP23_9PLEO</name>
<sequence>MKIAAMNTTAAAVAGLNTMMADSRFGWPGNSPAAVSSVSRCSTTYGASAPPWGPSTDFFTSTSYAYRVKTEVLTPKPSTTSVSSTSTYTQIETAPNNLTKTIYTSTYTWTNYLTTTEVVSLTSTITTSVLSTTTIPTPDGFTPVAAVYPEATQHVDEWADRDNWSVEDFYWQDEGSEPWAIPYDLSQPRLADALEAAPPSAQSSEKPTDKVSKVDCLVTLVNIYDSGTSTSKSYVVPPTYTRTKYVTTETITSTVTTKISPTETPYTYTMASGLETKSWYTETSTNIKTITTTVYPSETTSVYAACATNNVIDSYNKFPLVRLASDWYSKNLTIIRSDWSDVTNATACCNTAAAEPNAIFFKYDGNCEVFLAGDAEYGVNASAKINVEVLYEPTERGWWGSSFGNGPRGSISFSSLWL</sequence>
<protein>
    <submittedName>
        <fullName evidence="1">Uncharacterized protein</fullName>
    </submittedName>
</protein>
<evidence type="ECO:0000313" key="2">
    <source>
        <dbReference type="Proteomes" id="UP001153331"/>
    </source>
</evidence>
<keyword evidence="2" id="KW-1185">Reference proteome</keyword>
<proteinExistence type="predicted"/>
<reference evidence="1" key="1">
    <citation type="submission" date="2022-11" db="EMBL/GenBank/DDBJ databases">
        <title>Genome Sequence of Boeremia exigua.</title>
        <authorList>
            <person name="Buettner E."/>
        </authorList>
    </citation>
    <scope>NUCLEOTIDE SEQUENCE</scope>
    <source>
        <strain evidence="1">CU02</strain>
    </source>
</reference>
<gene>
    <name evidence="1" type="ORF">OPT61_g1783</name>
</gene>
<organism evidence="1 2">
    <name type="scientific">Boeremia exigua</name>
    <dbReference type="NCBI Taxonomy" id="749465"/>
    <lineage>
        <taxon>Eukaryota</taxon>
        <taxon>Fungi</taxon>
        <taxon>Dikarya</taxon>
        <taxon>Ascomycota</taxon>
        <taxon>Pezizomycotina</taxon>
        <taxon>Dothideomycetes</taxon>
        <taxon>Pleosporomycetidae</taxon>
        <taxon>Pleosporales</taxon>
        <taxon>Pleosporineae</taxon>
        <taxon>Didymellaceae</taxon>
        <taxon>Boeremia</taxon>
    </lineage>
</organism>
<comment type="caution">
    <text evidence="1">The sequence shown here is derived from an EMBL/GenBank/DDBJ whole genome shotgun (WGS) entry which is preliminary data.</text>
</comment>
<evidence type="ECO:0000313" key="1">
    <source>
        <dbReference type="EMBL" id="KAJ8116894.1"/>
    </source>
</evidence>